<gene>
    <name evidence="2" type="ORF">DFP95_112119</name>
</gene>
<proteinExistence type="predicted"/>
<dbReference type="EMBL" id="QRDY01000012">
    <property type="protein sequence ID" value="RED56828.1"/>
    <property type="molecule type" value="Genomic_DNA"/>
</dbReference>
<dbReference type="InterPro" id="IPR011230">
    <property type="entry name" value="PAP14/16/28/29"/>
</dbReference>
<feature type="domain" description="Calcineurin-like phosphoesterase" evidence="1">
    <location>
        <begin position="14"/>
        <end position="244"/>
    </location>
</feature>
<dbReference type="SUPFAM" id="SSF56300">
    <property type="entry name" value="Metallo-dependent phosphatases"/>
    <property type="match status" value="1"/>
</dbReference>
<evidence type="ECO:0000259" key="1">
    <source>
        <dbReference type="Pfam" id="PF00149"/>
    </source>
</evidence>
<evidence type="ECO:0000313" key="2">
    <source>
        <dbReference type="EMBL" id="RED56828.1"/>
    </source>
</evidence>
<comment type="caution">
    <text evidence="2">The sequence shown here is derived from an EMBL/GenBank/DDBJ whole genome shotgun (WGS) entry which is preliminary data.</text>
</comment>
<protein>
    <submittedName>
        <fullName evidence="2">Calcineurin-like phosphoesterase family protein</fullName>
    </submittedName>
</protein>
<dbReference type="Gene3D" id="3.60.21.10">
    <property type="match status" value="1"/>
</dbReference>
<dbReference type="GO" id="GO:0016788">
    <property type="term" value="F:hydrolase activity, acting on ester bonds"/>
    <property type="evidence" value="ECO:0007669"/>
    <property type="project" value="TreeGrafter"/>
</dbReference>
<organism evidence="2 3">
    <name type="scientific">Cohnella lupini</name>
    <dbReference type="NCBI Taxonomy" id="1294267"/>
    <lineage>
        <taxon>Bacteria</taxon>
        <taxon>Bacillati</taxon>
        <taxon>Bacillota</taxon>
        <taxon>Bacilli</taxon>
        <taxon>Bacillales</taxon>
        <taxon>Paenibacillaceae</taxon>
        <taxon>Cohnella</taxon>
    </lineage>
</organism>
<dbReference type="AlphaFoldDB" id="A0A3D9I501"/>
<dbReference type="CDD" id="cd07383">
    <property type="entry name" value="MPP_Dcr2"/>
    <property type="match status" value="1"/>
</dbReference>
<reference evidence="2 3" key="1">
    <citation type="submission" date="2018-07" db="EMBL/GenBank/DDBJ databases">
        <title>Genomic Encyclopedia of Type Strains, Phase III (KMG-III): the genomes of soil and plant-associated and newly described type strains.</title>
        <authorList>
            <person name="Whitman W."/>
        </authorList>
    </citation>
    <scope>NUCLEOTIDE SEQUENCE [LARGE SCALE GENOMIC DNA]</scope>
    <source>
        <strain evidence="2 3">CECT 8236</strain>
    </source>
</reference>
<name>A0A3D9I501_9BACL</name>
<dbReference type="PIRSF" id="PIRSF030250">
    <property type="entry name" value="Ptase_At2g46880"/>
    <property type="match status" value="1"/>
</dbReference>
<dbReference type="InterPro" id="IPR004843">
    <property type="entry name" value="Calcineurin-like_PHP"/>
</dbReference>
<dbReference type="PANTHER" id="PTHR32440">
    <property type="entry name" value="PHOSPHATASE DCR2-RELATED-RELATED"/>
    <property type="match status" value="1"/>
</dbReference>
<accession>A0A3D9I501</accession>
<sequence length="314" mass="35634">MNDNLMFRPDGTFTIVQFTDLHWHNGEPEDRKTKALMERVLKEERPDLIVLTGDVIESLRCKDPLQAYRDAVSVVEASGIPWVTLFGNHDAERNVTKEQLLGVQLEHSGTIIEPGPEEVDGLGNFVVRVADSNGEAPALALFFLDSGAYSELPTVPGYDWIHQSQIDWYQSQASRIQEQNEGVPLPSLAFFHIPLPEYREAWDREICYGHRYEKVQSPTINSGFFAEMVRAGGMMGTFCGHDHINDYEGRLHGIRLCYGRATGYNTYGRSFFQRGARVIRISQGENDFTTWLHLANGKKVTSPRQHSPVWYSRA</sequence>
<dbReference type="Pfam" id="PF00149">
    <property type="entry name" value="Metallophos"/>
    <property type="match status" value="1"/>
</dbReference>
<evidence type="ECO:0000313" key="3">
    <source>
        <dbReference type="Proteomes" id="UP000256869"/>
    </source>
</evidence>
<dbReference type="InterPro" id="IPR029052">
    <property type="entry name" value="Metallo-depent_PP-like"/>
</dbReference>
<dbReference type="GO" id="GO:0005737">
    <property type="term" value="C:cytoplasm"/>
    <property type="evidence" value="ECO:0007669"/>
    <property type="project" value="TreeGrafter"/>
</dbReference>
<dbReference type="RefSeq" id="WP_115994325.1">
    <property type="nucleotide sequence ID" value="NZ_QRDY01000012.1"/>
</dbReference>
<dbReference type="Proteomes" id="UP000256869">
    <property type="component" value="Unassembled WGS sequence"/>
</dbReference>
<keyword evidence="3" id="KW-1185">Reference proteome</keyword>
<dbReference type="OrthoDB" id="9816081at2"/>